<dbReference type="Pfam" id="PF00126">
    <property type="entry name" value="HTH_1"/>
    <property type="match status" value="1"/>
</dbReference>
<organism evidence="6">
    <name type="scientific">hydrothermal vent metagenome</name>
    <dbReference type="NCBI Taxonomy" id="652676"/>
    <lineage>
        <taxon>unclassified sequences</taxon>
        <taxon>metagenomes</taxon>
        <taxon>ecological metagenomes</taxon>
    </lineage>
</organism>
<dbReference type="GO" id="GO:0000976">
    <property type="term" value="F:transcription cis-regulatory region binding"/>
    <property type="evidence" value="ECO:0007669"/>
    <property type="project" value="TreeGrafter"/>
</dbReference>
<dbReference type="AlphaFoldDB" id="A0A3B1C3R1"/>
<dbReference type="InterPro" id="IPR036390">
    <property type="entry name" value="WH_DNA-bd_sf"/>
</dbReference>
<dbReference type="CDD" id="cd05466">
    <property type="entry name" value="PBP2_LTTR_substrate"/>
    <property type="match status" value="1"/>
</dbReference>
<evidence type="ECO:0000256" key="2">
    <source>
        <dbReference type="ARBA" id="ARBA00023015"/>
    </source>
</evidence>
<evidence type="ECO:0000259" key="5">
    <source>
        <dbReference type="PROSITE" id="PS50931"/>
    </source>
</evidence>
<dbReference type="InterPro" id="IPR000847">
    <property type="entry name" value="LysR_HTH_N"/>
</dbReference>
<dbReference type="SUPFAM" id="SSF46785">
    <property type="entry name" value="Winged helix' DNA-binding domain"/>
    <property type="match status" value="1"/>
</dbReference>
<feature type="domain" description="HTH lysR-type" evidence="5">
    <location>
        <begin position="1"/>
        <end position="58"/>
    </location>
</feature>
<evidence type="ECO:0000256" key="4">
    <source>
        <dbReference type="ARBA" id="ARBA00023163"/>
    </source>
</evidence>
<reference evidence="6" key="1">
    <citation type="submission" date="2018-06" db="EMBL/GenBank/DDBJ databases">
        <authorList>
            <person name="Zhirakovskaya E."/>
        </authorList>
    </citation>
    <scope>NUCLEOTIDE SEQUENCE</scope>
</reference>
<evidence type="ECO:0000256" key="1">
    <source>
        <dbReference type="ARBA" id="ARBA00009437"/>
    </source>
</evidence>
<dbReference type="PANTHER" id="PTHR30126:SF81">
    <property type="entry name" value="HTH-TYPE TRANSCRIPTIONAL REGULATOR ILVY"/>
    <property type="match status" value="1"/>
</dbReference>
<dbReference type="EMBL" id="UOFZ01000112">
    <property type="protein sequence ID" value="VAX13315.1"/>
    <property type="molecule type" value="Genomic_DNA"/>
</dbReference>
<accession>A0A3B1C3R1</accession>
<comment type="similarity">
    <text evidence="1">Belongs to the LysR transcriptional regulatory family.</text>
</comment>
<dbReference type="PROSITE" id="PS50931">
    <property type="entry name" value="HTH_LYSR"/>
    <property type="match status" value="1"/>
</dbReference>
<dbReference type="PANTHER" id="PTHR30126">
    <property type="entry name" value="HTH-TYPE TRANSCRIPTIONAL REGULATOR"/>
    <property type="match status" value="1"/>
</dbReference>
<dbReference type="Gene3D" id="3.40.190.290">
    <property type="match status" value="1"/>
</dbReference>
<gene>
    <name evidence="6" type="ORF">MNBD_GAMMA24-2784</name>
</gene>
<evidence type="ECO:0000313" key="6">
    <source>
        <dbReference type="EMBL" id="VAX13315.1"/>
    </source>
</evidence>
<dbReference type="Gene3D" id="1.10.10.10">
    <property type="entry name" value="Winged helix-like DNA-binding domain superfamily/Winged helix DNA-binding domain"/>
    <property type="match status" value="1"/>
</dbReference>
<name>A0A3B1C3R1_9ZZZZ</name>
<dbReference type="InterPro" id="IPR036388">
    <property type="entry name" value="WH-like_DNA-bd_sf"/>
</dbReference>
<dbReference type="GO" id="GO:0003700">
    <property type="term" value="F:DNA-binding transcription factor activity"/>
    <property type="evidence" value="ECO:0007669"/>
    <property type="project" value="InterPro"/>
</dbReference>
<dbReference type="SUPFAM" id="SSF53850">
    <property type="entry name" value="Periplasmic binding protein-like II"/>
    <property type="match status" value="1"/>
</dbReference>
<dbReference type="Pfam" id="PF03466">
    <property type="entry name" value="LysR_substrate"/>
    <property type="match status" value="1"/>
</dbReference>
<keyword evidence="3" id="KW-0238">DNA-binding</keyword>
<sequence length="282" mass="31499">MDISSLRAFVCVAENSSFSRASEQLYLTQPAVSKRIATLESELDTTLFDRIGRNISLTESGQALLPRARRILLEIEDSRRTISNLSGQVGGRLSIATSHHIGLHRLPPVLRRYTSRYPQVELDLRFIASEDACRAIRQGELELGIITLPLESPTDLKTREVWDDHLAVVSSVSHPLAIKKSLSLAQLLKHPAILPNPGTYTRKIVERAVMQTVSVRMSTNYLETIKMLVSIGLGWSVLPENMLNAELKVLKVANMNISRKLGLVWHPERTLSNAAQAMMEML</sequence>
<protein>
    <submittedName>
        <fullName evidence="6">Transcriptional regulator, LysR family</fullName>
    </submittedName>
</protein>
<evidence type="ECO:0000256" key="3">
    <source>
        <dbReference type="ARBA" id="ARBA00023125"/>
    </source>
</evidence>
<proteinExistence type="inferred from homology"/>
<keyword evidence="2" id="KW-0805">Transcription regulation</keyword>
<dbReference type="PRINTS" id="PR00039">
    <property type="entry name" value="HTHLYSR"/>
</dbReference>
<dbReference type="FunFam" id="1.10.10.10:FF:000001">
    <property type="entry name" value="LysR family transcriptional regulator"/>
    <property type="match status" value="1"/>
</dbReference>
<keyword evidence="4" id="KW-0804">Transcription</keyword>
<dbReference type="InterPro" id="IPR005119">
    <property type="entry name" value="LysR_subst-bd"/>
</dbReference>